<evidence type="ECO:0000259" key="1">
    <source>
        <dbReference type="Pfam" id="PF00248"/>
    </source>
</evidence>
<dbReference type="PRINTS" id="PR00069">
    <property type="entry name" value="ALDKETRDTASE"/>
</dbReference>
<dbReference type="Gene3D" id="3.20.20.100">
    <property type="entry name" value="NADP-dependent oxidoreductase domain"/>
    <property type="match status" value="1"/>
</dbReference>
<dbReference type="InterPro" id="IPR020471">
    <property type="entry name" value="AKR"/>
</dbReference>
<feature type="domain" description="NADP-dependent oxidoreductase" evidence="1">
    <location>
        <begin position="64"/>
        <end position="315"/>
    </location>
</feature>
<organism evidence="2 3">
    <name type="scientific">Azomonas macrocytogenes</name>
    <name type="common">Azotobacter macrocytogenes</name>
    <dbReference type="NCBI Taxonomy" id="69962"/>
    <lineage>
        <taxon>Bacteria</taxon>
        <taxon>Pseudomonadati</taxon>
        <taxon>Pseudomonadota</taxon>
        <taxon>Gammaproteobacteria</taxon>
        <taxon>Pseudomonadales</taxon>
        <taxon>Pseudomonadaceae</taxon>
        <taxon>Azomonas</taxon>
    </lineage>
</organism>
<accession>A0A839T3G7</accession>
<name>A0A839T3G7_AZOMA</name>
<keyword evidence="3" id="KW-1185">Reference proteome</keyword>
<dbReference type="SUPFAM" id="SSF51430">
    <property type="entry name" value="NAD(P)-linked oxidoreductase"/>
    <property type="match status" value="1"/>
</dbReference>
<dbReference type="PANTHER" id="PTHR43638:SF3">
    <property type="entry name" value="ALDEHYDE REDUCTASE"/>
    <property type="match status" value="1"/>
</dbReference>
<gene>
    <name evidence="2" type="ORF">FHR87_000656</name>
</gene>
<evidence type="ECO:0000313" key="2">
    <source>
        <dbReference type="EMBL" id="MBB3102283.1"/>
    </source>
</evidence>
<sequence length="329" mass="35851">MESIKLMSIHRRHFMQMLAGLGLAAPMQRGFAVSPPTGVLSADHAMAERPTKQVIFPDGRKVPPIGMGSWHLGQGRHADKEEITALQLGLDLGLSLIDTAEMYGDGQSEKLIGRAIEGRRDQVFLVSKAYPWHANRLMIERACNESLSRLATDHLDLYLLHWRFGSLLGEAVESFERLKSAGKILSWGVSNFDTDDMQELFEIGAGNHCATDQVFYNLGSRGTEFALQPWCGQHGLPVMAYSPLGGSGSHLLQHPLLAQIARKHASSSAAVALAWAIRGGQVIAIPESGTPAHIRENASALSLNLDDEDIEALDADFPAPTHPVPLETR</sequence>
<dbReference type="GO" id="GO:0016491">
    <property type="term" value="F:oxidoreductase activity"/>
    <property type="evidence" value="ECO:0007669"/>
    <property type="project" value="InterPro"/>
</dbReference>
<dbReference type="InterPro" id="IPR023210">
    <property type="entry name" value="NADP_OxRdtase_dom"/>
</dbReference>
<proteinExistence type="predicted"/>
<dbReference type="PANTHER" id="PTHR43638">
    <property type="entry name" value="OXIDOREDUCTASE, ALDO/KETO REDUCTASE FAMILY PROTEIN"/>
    <property type="match status" value="1"/>
</dbReference>
<dbReference type="InterPro" id="IPR036812">
    <property type="entry name" value="NAD(P)_OxRdtase_dom_sf"/>
</dbReference>
<dbReference type="EMBL" id="JACHXI010000002">
    <property type="protein sequence ID" value="MBB3102283.1"/>
    <property type="molecule type" value="Genomic_DNA"/>
</dbReference>
<comment type="caution">
    <text evidence="2">The sequence shown here is derived from an EMBL/GenBank/DDBJ whole genome shotgun (WGS) entry which is preliminary data.</text>
</comment>
<dbReference type="AlphaFoldDB" id="A0A839T3G7"/>
<dbReference type="Proteomes" id="UP000549250">
    <property type="component" value="Unassembled WGS sequence"/>
</dbReference>
<reference evidence="2 3" key="1">
    <citation type="submission" date="2020-08" db="EMBL/GenBank/DDBJ databases">
        <title>Genomic Encyclopedia of Type Strains, Phase III (KMG-III): the genomes of soil and plant-associated and newly described type strains.</title>
        <authorList>
            <person name="Whitman W."/>
        </authorList>
    </citation>
    <scope>NUCLEOTIDE SEQUENCE [LARGE SCALE GENOMIC DNA]</scope>
    <source>
        <strain evidence="2 3">CECT 4462</strain>
    </source>
</reference>
<protein>
    <submittedName>
        <fullName evidence="2">Diketogulonate reductase-like aldo/keto reductase</fullName>
    </submittedName>
</protein>
<dbReference type="Pfam" id="PF00248">
    <property type="entry name" value="Aldo_ket_red"/>
    <property type="match status" value="1"/>
</dbReference>
<evidence type="ECO:0000313" key="3">
    <source>
        <dbReference type="Proteomes" id="UP000549250"/>
    </source>
</evidence>